<dbReference type="Pfam" id="PF01161">
    <property type="entry name" value="PBP"/>
    <property type="match status" value="1"/>
</dbReference>
<sequence>MPSNNSVPTGLALLKVGDKSKVLGLTIGSHAVEPGLYVPRADAQKAPQLHFDVPDPNGTYLVMGLDIDAPFPSCTVLGPILHWIQPGLKSEKGSGPPGLKAVGSSVVSYIGPGPPPGSAPHRYCFFLYEQPAGFDAAAHEGVIVGNWARMRFSLDDWERKTQLGPILAANYFTSN</sequence>
<dbReference type="GO" id="GO:0046578">
    <property type="term" value="P:regulation of Ras protein signal transduction"/>
    <property type="evidence" value="ECO:0007669"/>
    <property type="project" value="TreeGrafter"/>
</dbReference>
<dbReference type="AlphaFoldDB" id="A0A9P8MWN7"/>
<dbReference type="InterPro" id="IPR035810">
    <property type="entry name" value="PEBP_euk"/>
</dbReference>
<comment type="caution">
    <text evidence="1">The sequence shown here is derived from an EMBL/GenBank/DDBJ whole genome shotgun (WGS) entry which is preliminary data.</text>
</comment>
<dbReference type="PANTHER" id="PTHR11362:SF78">
    <property type="entry name" value="PROTEASE INHIBITOR"/>
    <property type="match status" value="1"/>
</dbReference>
<dbReference type="SUPFAM" id="SSF49777">
    <property type="entry name" value="PEBP-like"/>
    <property type="match status" value="1"/>
</dbReference>
<dbReference type="RefSeq" id="XP_044721166.1">
    <property type="nucleotide sequence ID" value="XM_044864634.1"/>
</dbReference>
<dbReference type="InterPro" id="IPR008914">
    <property type="entry name" value="PEBP"/>
</dbReference>
<keyword evidence="2" id="KW-1185">Reference proteome</keyword>
<dbReference type="EMBL" id="JAIZPD010000005">
    <property type="protein sequence ID" value="KAH0963653.1"/>
    <property type="molecule type" value="Genomic_DNA"/>
</dbReference>
<protein>
    <submittedName>
        <fullName evidence="1">Phosphatidylethanolamine-binding protein</fullName>
    </submittedName>
</protein>
<organism evidence="1 2">
    <name type="scientific">Hirsutella rhossiliensis</name>
    <dbReference type="NCBI Taxonomy" id="111463"/>
    <lineage>
        <taxon>Eukaryota</taxon>
        <taxon>Fungi</taxon>
        <taxon>Dikarya</taxon>
        <taxon>Ascomycota</taxon>
        <taxon>Pezizomycotina</taxon>
        <taxon>Sordariomycetes</taxon>
        <taxon>Hypocreomycetidae</taxon>
        <taxon>Hypocreales</taxon>
        <taxon>Ophiocordycipitaceae</taxon>
        <taxon>Hirsutella</taxon>
    </lineage>
</organism>
<dbReference type="GO" id="GO:0005543">
    <property type="term" value="F:phospholipid binding"/>
    <property type="evidence" value="ECO:0007669"/>
    <property type="project" value="TreeGrafter"/>
</dbReference>
<dbReference type="CDD" id="cd00866">
    <property type="entry name" value="PEBP_euk"/>
    <property type="match status" value="1"/>
</dbReference>
<reference evidence="1" key="1">
    <citation type="submission" date="2021-09" db="EMBL/GenBank/DDBJ databases">
        <title>A high-quality genome of the endoparasitic fungus Hirsutella rhossiliensis with a comparison of Hirsutella genomes reveals transposable elements contributing to genome size variation.</title>
        <authorList>
            <person name="Lin R."/>
            <person name="Jiao Y."/>
            <person name="Sun X."/>
            <person name="Ling J."/>
            <person name="Xie B."/>
            <person name="Cheng X."/>
        </authorList>
    </citation>
    <scope>NUCLEOTIDE SEQUENCE</scope>
    <source>
        <strain evidence="1">HR02</strain>
    </source>
</reference>
<gene>
    <name evidence="1" type="ORF">HRG_06163</name>
</gene>
<dbReference type="GO" id="GO:0030414">
    <property type="term" value="F:peptidase inhibitor activity"/>
    <property type="evidence" value="ECO:0007669"/>
    <property type="project" value="TreeGrafter"/>
</dbReference>
<accession>A0A9P8MWN7</accession>
<dbReference type="Proteomes" id="UP000824596">
    <property type="component" value="Unassembled WGS sequence"/>
</dbReference>
<dbReference type="GeneID" id="68355292"/>
<name>A0A9P8MWN7_9HYPO</name>
<dbReference type="PANTHER" id="PTHR11362">
    <property type="entry name" value="PHOSPHATIDYLETHANOLAMINE-BINDING PROTEIN"/>
    <property type="match status" value="1"/>
</dbReference>
<evidence type="ECO:0000313" key="1">
    <source>
        <dbReference type="EMBL" id="KAH0963653.1"/>
    </source>
</evidence>
<evidence type="ECO:0000313" key="2">
    <source>
        <dbReference type="Proteomes" id="UP000824596"/>
    </source>
</evidence>
<dbReference type="InterPro" id="IPR036610">
    <property type="entry name" value="PEBP-like_sf"/>
</dbReference>
<dbReference type="GO" id="GO:0030162">
    <property type="term" value="P:regulation of proteolysis"/>
    <property type="evidence" value="ECO:0007669"/>
    <property type="project" value="TreeGrafter"/>
</dbReference>
<proteinExistence type="predicted"/>
<dbReference type="Gene3D" id="3.90.280.10">
    <property type="entry name" value="PEBP-like"/>
    <property type="match status" value="1"/>
</dbReference>
<dbReference type="OrthoDB" id="2506647at2759"/>